<organism evidence="2 3">
    <name type="scientific">Paenibacillus chartarius</name>
    <dbReference type="NCBI Taxonomy" id="747481"/>
    <lineage>
        <taxon>Bacteria</taxon>
        <taxon>Bacillati</taxon>
        <taxon>Bacillota</taxon>
        <taxon>Bacilli</taxon>
        <taxon>Bacillales</taxon>
        <taxon>Paenibacillaceae</taxon>
        <taxon>Paenibacillus</taxon>
    </lineage>
</organism>
<comment type="caution">
    <text evidence="2">The sequence shown here is derived from an EMBL/GenBank/DDBJ whole genome shotgun (WGS) entry which is preliminary data.</text>
</comment>
<evidence type="ECO:0000313" key="2">
    <source>
        <dbReference type="EMBL" id="MFC0212184.1"/>
    </source>
</evidence>
<keyword evidence="3" id="KW-1185">Reference proteome</keyword>
<name>A0ABV6DHU3_9BACL</name>
<sequence>MPANAVFMFFGRTGTETSYVVSEYLFNFRRRMVDKGFDAMLPNLEPRAEQVRIVVQLHVTGVIEEAITAVENSRMGEYKQFAEEILRKDMTKLMEKIQQQGIDPVGSACASGPVPWAIRRHGSAGSSCIRRRNLR</sequence>
<accession>A0ABV6DHU3</accession>
<dbReference type="Proteomes" id="UP001589776">
    <property type="component" value="Unassembled WGS sequence"/>
</dbReference>
<evidence type="ECO:0000313" key="3">
    <source>
        <dbReference type="Proteomes" id="UP001589776"/>
    </source>
</evidence>
<reference evidence="2 3" key="1">
    <citation type="submission" date="2024-09" db="EMBL/GenBank/DDBJ databases">
        <authorList>
            <person name="Sun Q."/>
            <person name="Mori K."/>
        </authorList>
    </citation>
    <scope>NUCLEOTIDE SEQUENCE [LARGE SCALE GENOMIC DNA]</scope>
    <source>
        <strain evidence="2 3">CCM 7759</strain>
    </source>
</reference>
<evidence type="ECO:0000259" key="1">
    <source>
        <dbReference type="Pfam" id="PF05504"/>
    </source>
</evidence>
<feature type="domain" description="Spore germination GerAC-like C-terminal" evidence="1">
    <location>
        <begin position="48"/>
        <end position="106"/>
    </location>
</feature>
<dbReference type="RefSeq" id="WP_377469291.1">
    <property type="nucleotide sequence ID" value="NZ_JBHLWN010000027.1"/>
</dbReference>
<dbReference type="EMBL" id="JBHLWN010000027">
    <property type="protein sequence ID" value="MFC0212184.1"/>
    <property type="molecule type" value="Genomic_DNA"/>
</dbReference>
<gene>
    <name evidence="2" type="ORF">ACFFK0_06885</name>
</gene>
<proteinExistence type="predicted"/>
<dbReference type="Pfam" id="PF05504">
    <property type="entry name" value="Spore_GerAC"/>
    <property type="match status" value="1"/>
</dbReference>
<protein>
    <recommendedName>
        <fullName evidence="1">Spore germination GerAC-like C-terminal domain-containing protein</fullName>
    </recommendedName>
</protein>
<dbReference type="InterPro" id="IPR046953">
    <property type="entry name" value="Spore_GerAC-like_C"/>
</dbReference>